<organism evidence="3 5">
    <name type="scientific">Nocardia albiluteola</name>
    <dbReference type="NCBI Taxonomy" id="2842303"/>
    <lineage>
        <taxon>Bacteria</taxon>
        <taxon>Bacillati</taxon>
        <taxon>Actinomycetota</taxon>
        <taxon>Actinomycetes</taxon>
        <taxon>Mycobacteriales</taxon>
        <taxon>Nocardiaceae</taxon>
        <taxon>Nocardia</taxon>
    </lineage>
</organism>
<feature type="domain" description="Amidohydrolase-related" evidence="2">
    <location>
        <begin position="7"/>
        <end position="308"/>
    </location>
</feature>
<comment type="caution">
    <text evidence="3">The sequence shown here is derived from an EMBL/GenBank/DDBJ whole genome shotgun (WGS) entry which is preliminary data.</text>
</comment>
<dbReference type="InterPro" id="IPR032465">
    <property type="entry name" value="ACMSD"/>
</dbReference>
<dbReference type="SUPFAM" id="SSF51556">
    <property type="entry name" value="Metallo-dependent hydrolases"/>
    <property type="match status" value="1"/>
</dbReference>
<reference evidence="3 5" key="1">
    <citation type="submission" date="2021-06" db="EMBL/GenBank/DDBJ databases">
        <title>Actinomycetes sequencing.</title>
        <authorList>
            <person name="Shan Q."/>
        </authorList>
    </citation>
    <scope>NUCLEOTIDE SEQUENCE [LARGE SCALE GENOMIC DNA]</scope>
    <source>
        <strain evidence="3 5">NEAU-G5</strain>
    </source>
</reference>
<dbReference type="EMBL" id="JAHKNI010000004">
    <property type="protein sequence ID" value="MBU3062601.1"/>
    <property type="molecule type" value="Genomic_DNA"/>
</dbReference>
<accession>A0ABS6AX08</accession>
<dbReference type="Pfam" id="PF04909">
    <property type="entry name" value="Amidohydro_2"/>
    <property type="match status" value="1"/>
</dbReference>
<protein>
    <submittedName>
        <fullName evidence="3">Amidohydrolase</fullName>
    </submittedName>
</protein>
<evidence type="ECO:0000313" key="5">
    <source>
        <dbReference type="Proteomes" id="UP000733379"/>
    </source>
</evidence>
<keyword evidence="5" id="KW-1185">Reference proteome</keyword>
<evidence type="ECO:0000313" key="3">
    <source>
        <dbReference type="EMBL" id="MBU3062601.1"/>
    </source>
</evidence>
<keyword evidence="1" id="KW-0456">Lyase</keyword>
<dbReference type="InterPro" id="IPR032466">
    <property type="entry name" value="Metal_Hydrolase"/>
</dbReference>
<dbReference type="EMBL" id="JAHKNI010000011">
    <property type="protein sequence ID" value="MBU3065565.1"/>
    <property type="molecule type" value="Genomic_DNA"/>
</dbReference>
<evidence type="ECO:0000256" key="1">
    <source>
        <dbReference type="ARBA" id="ARBA00023239"/>
    </source>
</evidence>
<name>A0ABS6AX08_9NOCA</name>
<proteinExistence type="predicted"/>
<dbReference type="PANTHER" id="PTHR21240">
    <property type="entry name" value="2-AMINO-3-CARBOXYLMUCONATE-6-SEMIALDEHYDE DECARBOXYLASE"/>
    <property type="match status" value="1"/>
</dbReference>
<dbReference type="Gene3D" id="3.20.20.140">
    <property type="entry name" value="Metal-dependent hydrolases"/>
    <property type="match status" value="1"/>
</dbReference>
<dbReference type="RefSeq" id="WP_215917517.1">
    <property type="nucleotide sequence ID" value="NZ_JAHKNI010000004.1"/>
</dbReference>
<dbReference type="Proteomes" id="UP000733379">
    <property type="component" value="Unassembled WGS sequence"/>
</dbReference>
<dbReference type="PANTHER" id="PTHR21240:SF28">
    <property type="entry name" value="ISO-OROTATE DECARBOXYLASE (EUROFUNG)"/>
    <property type="match status" value="1"/>
</dbReference>
<gene>
    <name evidence="3" type="ORF">KO481_13850</name>
    <name evidence="4" type="ORF">KO481_29060</name>
</gene>
<dbReference type="InterPro" id="IPR006680">
    <property type="entry name" value="Amidohydro-rel"/>
</dbReference>
<sequence length="312" mass="33221">MIDSARIDVHQHVLPPSYGKSLTDQNLTAAGWPLPSWSADSAVEAMDKLGIATGILSVSAPGTHFGDDAKSRELSRANNEFTAEVVKDRPARFGLFASLPLPDVDGAAAEAVYALDTLRADGVVLMANARGRYLGDPAFEPLWAELDARGAVVFVHPNEMALPMLPGTPGPIVDFPFDTTRTAVDMAMAGVLTRYPNMKVILSHAGGALPYLAHRVAVTAGVVGSGGSPEGILTELRRFYFDTALSGSPTALPALQAFADPSHILYGSDWPFAPSPAVGYFDNYLDTHEWPEGQLHAVNRGNAEILFPRLAS</sequence>
<evidence type="ECO:0000259" key="2">
    <source>
        <dbReference type="Pfam" id="PF04909"/>
    </source>
</evidence>
<evidence type="ECO:0000313" key="4">
    <source>
        <dbReference type="EMBL" id="MBU3065565.1"/>
    </source>
</evidence>